<name>A0A0A9A6Z1_ARUDO</name>
<evidence type="ECO:0000313" key="1">
    <source>
        <dbReference type="EMBL" id="JAD44760.1"/>
    </source>
</evidence>
<organism evidence="1">
    <name type="scientific">Arundo donax</name>
    <name type="common">Giant reed</name>
    <name type="synonym">Donax arundinaceus</name>
    <dbReference type="NCBI Taxonomy" id="35708"/>
    <lineage>
        <taxon>Eukaryota</taxon>
        <taxon>Viridiplantae</taxon>
        <taxon>Streptophyta</taxon>
        <taxon>Embryophyta</taxon>
        <taxon>Tracheophyta</taxon>
        <taxon>Spermatophyta</taxon>
        <taxon>Magnoliopsida</taxon>
        <taxon>Liliopsida</taxon>
        <taxon>Poales</taxon>
        <taxon>Poaceae</taxon>
        <taxon>PACMAD clade</taxon>
        <taxon>Arundinoideae</taxon>
        <taxon>Arundineae</taxon>
        <taxon>Arundo</taxon>
    </lineage>
</organism>
<proteinExistence type="predicted"/>
<dbReference type="AlphaFoldDB" id="A0A0A9A6Z1"/>
<sequence>MSRTCCHDRCYGCANRGCHTHFLLKSLMQLAKRPLQFRILRRVVQRAESFGTWSCWARQFIFSPLFLSLCTTSCSC</sequence>
<dbReference type="EMBL" id="GBRH01253135">
    <property type="protein sequence ID" value="JAD44760.1"/>
    <property type="molecule type" value="Transcribed_RNA"/>
</dbReference>
<reference evidence="1" key="2">
    <citation type="journal article" date="2015" name="Data Brief">
        <title>Shoot transcriptome of the giant reed, Arundo donax.</title>
        <authorList>
            <person name="Barrero R.A."/>
            <person name="Guerrero F.D."/>
            <person name="Moolhuijzen P."/>
            <person name="Goolsby J.A."/>
            <person name="Tidwell J."/>
            <person name="Bellgard S.E."/>
            <person name="Bellgard M.I."/>
        </authorList>
    </citation>
    <scope>NUCLEOTIDE SEQUENCE</scope>
    <source>
        <tissue evidence="1">Shoot tissue taken approximately 20 cm above the soil surface</tissue>
    </source>
</reference>
<reference evidence="1" key="1">
    <citation type="submission" date="2014-09" db="EMBL/GenBank/DDBJ databases">
        <authorList>
            <person name="Magalhaes I.L.F."/>
            <person name="Oliveira U."/>
            <person name="Santos F.R."/>
            <person name="Vidigal T.H.D.A."/>
            <person name="Brescovit A.D."/>
            <person name="Santos A.J."/>
        </authorList>
    </citation>
    <scope>NUCLEOTIDE SEQUENCE</scope>
    <source>
        <tissue evidence="1">Shoot tissue taken approximately 20 cm above the soil surface</tissue>
    </source>
</reference>
<protein>
    <submittedName>
        <fullName evidence="1">Uncharacterized protein</fullName>
    </submittedName>
</protein>
<accession>A0A0A9A6Z1</accession>